<keyword evidence="2" id="KW-0812">Transmembrane</keyword>
<keyword evidence="4" id="KW-1185">Reference proteome</keyword>
<feature type="transmembrane region" description="Helical" evidence="2">
    <location>
        <begin position="68"/>
        <end position="87"/>
    </location>
</feature>
<dbReference type="Proteomes" id="UP001179952">
    <property type="component" value="Unassembled WGS sequence"/>
</dbReference>
<feature type="transmembrane region" description="Helical" evidence="2">
    <location>
        <begin position="29"/>
        <end position="48"/>
    </location>
</feature>
<reference evidence="3" key="2">
    <citation type="submission" date="2023-06" db="EMBL/GenBank/DDBJ databases">
        <authorList>
            <person name="Ma L."/>
            <person name="Liu K.-W."/>
            <person name="Li Z."/>
            <person name="Hsiao Y.-Y."/>
            <person name="Qi Y."/>
            <person name="Fu T."/>
            <person name="Tang G."/>
            <person name="Zhang D."/>
            <person name="Sun W.-H."/>
            <person name="Liu D.-K."/>
            <person name="Li Y."/>
            <person name="Chen G.-Z."/>
            <person name="Liu X.-D."/>
            <person name="Liao X.-Y."/>
            <person name="Jiang Y.-T."/>
            <person name="Yu X."/>
            <person name="Hao Y."/>
            <person name="Huang J."/>
            <person name="Zhao X.-W."/>
            <person name="Ke S."/>
            <person name="Chen Y.-Y."/>
            <person name="Wu W.-L."/>
            <person name="Hsu J.-L."/>
            <person name="Lin Y.-F."/>
            <person name="Huang M.-D."/>
            <person name="Li C.-Y."/>
            <person name="Huang L."/>
            <person name="Wang Z.-W."/>
            <person name="Zhao X."/>
            <person name="Zhong W.-Y."/>
            <person name="Peng D.-H."/>
            <person name="Ahmad S."/>
            <person name="Lan S."/>
            <person name="Zhang J.-S."/>
            <person name="Tsai W.-C."/>
            <person name="Van De Peer Y."/>
            <person name="Liu Z.-J."/>
        </authorList>
    </citation>
    <scope>NUCLEOTIDE SEQUENCE</scope>
    <source>
        <strain evidence="3">SCP</strain>
        <tissue evidence="3">Leaves</tissue>
    </source>
</reference>
<accession>A0AAV9AVF3</accession>
<sequence length="226" mass="25178">MDHLFGFDSVKAEKSTAMKRCRRIQKLRNLFRAAELLSAVVFFSWFSARIPFAVRIAGDYLRRLSAVLVSPRFVFLLGNAIVLTLFAKSGQICTSTSASGGVGGGDRDFYGEIVNSQKSTAPEEVVYHDKGVCEESVSPVPDRKQPYGKSMSEGASADHLKEACRELGWKAEAEAKMEEEEAEVGMSNEEFRRTIEAFIEKKQINFQREELMAVISTESDGPDLME</sequence>
<dbReference type="PANTHER" id="PTHR33640">
    <property type="entry name" value="TRANSMEMBRANE PROTEIN"/>
    <property type="match status" value="1"/>
</dbReference>
<name>A0AAV9AVF3_ACOGR</name>
<evidence type="ECO:0008006" key="5">
    <source>
        <dbReference type="Google" id="ProtNLM"/>
    </source>
</evidence>
<evidence type="ECO:0000313" key="3">
    <source>
        <dbReference type="EMBL" id="KAK1268276.1"/>
    </source>
</evidence>
<dbReference type="PANTHER" id="PTHR33640:SF8">
    <property type="entry name" value="TRANSMEMBRANE PROTEIN"/>
    <property type="match status" value="1"/>
</dbReference>
<organism evidence="3 4">
    <name type="scientific">Acorus gramineus</name>
    <name type="common">Dwarf sweet flag</name>
    <dbReference type="NCBI Taxonomy" id="55184"/>
    <lineage>
        <taxon>Eukaryota</taxon>
        <taxon>Viridiplantae</taxon>
        <taxon>Streptophyta</taxon>
        <taxon>Embryophyta</taxon>
        <taxon>Tracheophyta</taxon>
        <taxon>Spermatophyta</taxon>
        <taxon>Magnoliopsida</taxon>
        <taxon>Liliopsida</taxon>
        <taxon>Acoraceae</taxon>
        <taxon>Acorus</taxon>
    </lineage>
</organism>
<dbReference type="AlphaFoldDB" id="A0AAV9AVF3"/>
<gene>
    <name evidence="3" type="ORF">QJS04_geneDACA005119</name>
</gene>
<proteinExistence type="predicted"/>
<keyword evidence="2" id="KW-0472">Membrane</keyword>
<evidence type="ECO:0000313" key="4">
    <source>
        <dbReference type="Proteomes" id="UP001179952"/>
    </source>
</evidence>
<protein>
    <recommendedName>
        <fullName evidence="5">DUF4408 domain-containing protein</fullName>
    </recommendedName>
</protein>
<reference evidence="3" key="1">
    <citation type="journal article" date="2023" name="Nat. Commun.">
        <title>Diploid and tetraploid genomes of Acorus and the evolution of monocots.</title>
        <authorList>
            <person name="Ma L."/>
            <person name="Liu K.W."/>
            <person name="Li Z."/>
            <person name="Hsiao Y.Y."/>
            <person name="Qi Y."/>
            <person name="Fu T."/>
            <person name="Tang G.D."/>
            <person name="Zhang D."/>
            <person name="Sun W.H."/>
            <person name="Liu D.K."/>
            <person name="Li Y."/>
            <person name="Chen G.Z."/>
            <person name="Liu X.D."/>
            <person name="Liao X.Y."/>
            <person name="Jiang Y.T."/>
            <person name="Yu X."/>
            <person name="Hao Y."/>
            <person name="Huang J."/>
            <person name="Zhao X.W."/>
            <person name="Ke S."/>
            <person name="Chen Y.Y."/>
            <person name="Wu W.L."/>
            <person name="Hsu J.L."/>
            <person name="Lin Y.F."/>
            <person name="Huang M.D."/>
            <person name="Li C.Y."/>
            <person name="Huang L."/>
            <person name="Wang Z.W."/>
            <person name="Zhao X."/>
            <person name="Zhong W.Y."/>
            <person name="Peng D.H."/>
            <person name="Ahmad S."/>
            <person name="Lan S."/>
            <person name="Zhang J.S."/>
            <person name="Tsai W.C."/>
            <person name="Van de Peer Y."/>
            <person name="Liu Z.J."/>
        </authorList>
    </citation>
    <scope>NUCLEOTIDE SEQUENCE</scope>
    <source>
        <strain evidence="3">SCP</strain>
    </source>
</reference>
<evidence type="ECO:0000256" key="1">
    <source>
        <dbReference type="SAM" id="MobiDB-lite"/>
    </source>
</evidence>
<feature type="region of interest" description="Disordered" evidence="1">
    <location>
        <begin position="136"/>
        <end position="155"/>
    </location>
</feature>
<comment type="caution">
    <text evidence="3">The sequence shown here is derived from an EMBL/GenBank/DDBJ whole genome shotgun (WGS) entry which is preliminary data.</text>
</comment>
<dbReference type="EMBL" id="JAUJYN010000006">
    <property type="protein sequence ID" value="KAK1268276.1"/>
    <property type="molecule type" value="Genomic_DNA"/>
</dbReference>
<keyword evidence="2" id="KW-1133">Transmembrane helix</keyword>
<evidence type="ECO:0000256" key="2">
    <source>
        <dbReference type="SAM" id="Phobius"/>
    </source>
</evidence>